<sequence>MLLFVYGTLRRGFNNKNSEKLNCISKWMGKAIVPNAKLYYIKGDEFDYPAMVLNYNDGIYNDEDEIKQTCSTTSVKGDVFQLLDPESTFVWLDEYEECGPESPQPTEYLRKQIKVKLVEDGNGMEIVENCWISVNTYIWNWPVKNENGDLIAPVVECIESGDWLLHTNNKNELFF</sequence>
<evidence type="ECO:0000313" key="1">
    <source>
        <dbReference type="EMBL" id="CAK5038999.1"/>
    </source>
</evidence>
<evidence type="ECO:0000313" key="2">
    <source>
        <dbReference type="Proteomes" id="UP001497535"/>
    </source>
</evidence>
<dbReference type="EMBL" id="CAVMJV010000009">
    <property type="protein sequence ID" value="CAK5038999.1"/>
    <property type="molecule type" value="Genomic_DNA"/>
</dbReference>
<gene>
    <name evidence="1" type="ORF">MENTE1834_LOCUS9796</name>
</gene>
<reference evidence="1" key="1">
    <citation type="submission" date="2023-11" db="EMBL/GenBank/DDBJ databases">
        <authorList>
            <person name="Poullet M."/>
        </authorList>
    </citation>
    <scope>NUCLEOTIDE SEQUENCE</scope>
    <source>
        <strain evidence="1">E1834</strain>
    </source>
</reference>
<organism evidence="1 2">
    <name type="scientific">Meloidogyne enterolobii</name>
    <name type="common">Root-knot nematode worm</name>
    <name type="synonym">Meloidogyne mayaguensis</name>
    <dbReference type="NCBI Taxonomy" id="390850"/>
    <lineage>
        <taxon>Eukaryota</taxon>
        <taxon>Metazoa</taxon>
        <taxon>Ecdysozoa</taxon>
        <taxon>Nematoda</taxon>
        <taxon>Chromadorea</taxon>
        <taxon>Rhabditida</taxon>
        <taxon>Tylenchina</taxon>
        <taxon>Tylenchomorpha</taxon>
        <taxon>Tylenchoidea</taxon>
        <taxon>Meloidogynidae</taxon>
        <taxon>Meloidogyninae</taxon>
        <taxon>Meloidogyne</taxon>
    </lineage>
</organism>
<protein>
    <submittedName>
        <fullName evidence="1">Uncharacterized protein</fullName>
    </submittedName>
</protein>
<comment type="caution">
    <text evidence="1">The sequence shown here is derived from an EMBL/GenBank/DDBJ whole genome shotgun (WGS) entry which is preliminary data.</text>
</comment>
<accession>A0ACB0YA63</accession>
<keyword evidence="2" id="KW-1185">Reference proteome</keyword>
<dbReference type="Proteomes" id="UP001497535">
    <property type="component" value="Unassembled WGS sequence"/>
</dbReference>
<proteinExistence type="predicted"/>
<name>A0ACB0YA63_MELEN</name>